<evidence type="ECO:0000259" key="7">
    <source>
        <dbReference type="Pfam" id="PF01494"/>
    </source>
</evidence>
<accession>A0A6G1L0U1</accession>
<dbReference type="InterPro" id="IPR036188">
    <property type="entry name" value="FAD/NAD-bd_sf"/>
</dbReference>
<dbReference type="Proteomes" id="UP000799436">
    <property type="component" value="Unassembled WGS sequence"/>
</dbReference>
<keyword evidence="6" id="KW-0732">Signal</keyword>
<evidence type="ECO:0000256" key="5">
    <source>
        <dbReference type="ARBA" id="ARBA00023033"/>
    </source>
</evidence>
<dbReference type="GO" id="GO:0071949">
    <property type="term" value="F:FAD binding"/>
    <property type="evidence" value="ECO:0007669"/>
    <property type="project" value="InterPro"/>
</dbReference>
<dbReference type="SUPFAM" id="SSF51905">
    <property type="entry name" value="FAD/NAD(P)-binding domain"/>
    <property type="match status" value="1"/>
</dbReference>
<feature type="non-terminal residue" evidence="8">
    <location>
        <position position="386"/>
    </location>
</feature>
<keyword evidence="5" id="KW-0503">Monooxygenase</keyword>
<dbReference type="SUPFAM" id="SSF54373">
    <property type="entry name" value="FAD-linked reductases, C-terminal domain"/>
    <property type="match status" value="1"/>
</dbReference>
<evidence type="ECO:0000256" key="3">
    <source>
        <dbReference type="ARBA" id="ARBA00022827"/>
    </source>
</evidence>
<dbReference type="GO" id="GO:0004497">
    <property type="term" value="F:monooxygenase activity"/>
    <property type="evidence" value="ECO:0007669"/>
    <property type="project" value="UniProtKB-KW"/>
</dbReference>
<feature type="chain" id="PRO_5026032397" evidence="6">
    <location>
        <begin position="17"/>
        <end position="386"/>
    </location>
</feature>
<organism evidence="8 9">
    <name type="scientific">Teratosphaeria nubilosa</name>
    <dbReference type="NCBI Taxonomy" id="161662"/>
    <lineage>
        <taxon>Eukaryota</taxon>
        <taxon>Fungi</taxon>
        <taxon>Dikarya</taxon>
        <taxon>Ascomycota</taxon>
        <taxon>Pezizomycotina</taxon>
        <taxon>Dothideomycetes</taxon>
        <taxon>Dothideomycetidae</taxon>
        <taxon>Mycosphaerellales</taxon>
        <taxon>Teratosphaeriaceae</taxon>
        <taxon>Teratosphaeria</taxon>
    </lineage>
</organism>
<evidence type="ECO:0000256" key="1">
    <source>
        <dbReference type="ARBA" id="ARBA00007992"/>
    </source>
</evidence>
<keyword evidence="9" id="KW-1185">Reference proteome</keyword>
<dbReference type="InterPro" id="IPR050493">
    <property type="entry name" value="FAD-dep_Monooxygenase_BioMet"/>
</dbReference>
<dbReference type="Gene3D" id="3.50.50.60">
    <property type="entry name" value="FAD/NAD(P)-binding domain"/>
    <property type="match status" value="1"/>
</dbReference>
<comment type="similarity">
    <text evidence="1">Belongs to the paxM FAD-dependent monooxygenase family.</text>
</comment>
<dbReference type="Pfam" id="PF01494">
    <property type="entry name" value="FAD_binding_3"/>
    <property type="match status" value="1"/>
</dbReference>
<dbReference type="EMBL" id="ML995876">
    <property type="protein sequence ID" value="KAF2766202.1"/>
    <property type="molecule type" value="Genomic_DNA"/>
</dbReference>
<feature type="domain" description="FAD-binding" evidence="7">
    <location>
        <begin position="3"/>
        <end position="362"/>
    </location>
</feature>
<keyword evidence="2" id="KW-0285">Flavoprotein</keyword>
<dbReference type="OrthoDB" id="16820at2759"/>
<protein>
    <submittedName>
        <fullName evidence="8">FAD/NAD(P)-binding domain-containing protein</fullName>
    </submittedName>
</protein>
<gene>
    <name evidence="8" type="ORF">EJ03DRAFT_247413</name>
</gene>
<evidence type="ECO:0000313" key="9">
    <source>
        <dbReference type="Proteomes" id="UP000799436"/>
    </source>
</evidence>
<name>A0A6G1L0U1_9PEZI</name>
<evidence type="ECO:0000313" key="8">
    <source>
        <dbReference type="EMBL" id="KAF2766202.1"/>
    </source>
</evidence>
<dbReference type="PANTHER" id="PTHR13789">
    <property type="entry name" value="MONOOXYGENASE"/>
    <property type="match status" value="1"/>
</dbReference>
<sequence>LHIVIIGAGLGGLACAIACRHENLTVTILEKASALSEVGAGIQLPPNATRVMDRFGLMPQLYAAGCTSKSCNRVLRWDSGEEIGRRPGETWAETKFGYRWHVMHRADYQFVLAAEAERLGAELRLGQDVASVESHDLKPLVRLADGETLEGDVVIGADGLRSLVRTAVLGHVQEPAESGDMAYRVTLPKSALEDDEGHDPFLRSIVHDRVNAIWWGPNMHVVMYGVRHDRVVNLVLVCPDDLPRGTDRQAVEARDMAARFAGWDPRLRRLLSKVGGSALKWKIWGMPALDRWTRGAVALLGDACHPSVPYAASGAAMAVEDGAVLGRLLGRFADACLPRDRLPALLRLYQDVRRERTGTVVRTADGNRELYHMVDGERQRRRDAML</sequence>
<evidence type="ECO:0000256" key="2">
    <source>
        <dbReference type="ARBA" id="ARBA00022630"/>
    </source>
</evidence>
<evidence type="ECO:0000256" key="6">
    <source>
        <dbReference type="SAM" id="SignalP"/>
    </source>
</evidence>
<dbReference type="AlphaFoldDB" id="A0A6G1L0U1"/>
<dbReference type="InterPro" id="IPR002938">
    <property type="entry name" value="FAD-bd"/>
</dbReference>
<keyword evidence="3" id="KW-0274">FAD</keyword>
<dbReference type="PANTHER" id="PTHR13789:SF311">
    <property type="entry name" value="HYDROXYLASE, PUTATIVE (AFU_ORTHOLOGUE AFUA_5G10180)-RELATED"/>
    <property type="match status" value="1"/>
</dbReference>
<feature type="signal peptide" evidence="6">
    <location>
        <begin position="1"/>
        <end position="16"/>
    </location>
</feature>
<feature type="non-terminal residue" evidence="8">
    <location>
        <position position="1"/>
    </location>
</feature>
<evidence type="ECO:0000256" key="4">
    <source>
        <dbReference type="ARBA" id="ARBA00023002"/>
    </source>
</evidence>
<keyword evidence="4" id="KW-0560">Oxidoreductase</keyword>
<proteinExistence type="inferred from homology"/>
<dbReference type="PRINTS" id="PR00420">
    <property type="entry name" value="RNGMNOXGNASE"/>
</dbReference>
<reference evidence="8" key="1">
    <citation type="journal article" date="2020" name="Stud. Mycol.">
        <title>101 Dothideomycetes genomes: a test case for predicting lifestyles and emergence of pathogens.</title>
        <authorList>
            <person name="Haridas S."/>
            <person name="Albert R."/>
            <person name="Binder M."/>
            <person name="Bloem J."/>
            <person name="Labutti K."/>
            <person name="Salamov A."/>
            <person name="Andreopoulos B."/>
            <person name="Baker S."/>
            <person name="Barry K."/>
            <person name="Bills G."/>
            <person name="Bluhm B."/>
            <person name="Cannon C."/>
            <person name="Castanera R."/>
            <person name="Culley D."/>
            <person name="Daum C."/>
            <person name="Ezra D."/>
            <person name="Gonzalez J."/>
            <person name="Henrissat B."/>
            <person name="Kuo A."/>
            <person name="Liang C."/>
            <person name="Lipzen A."/>
            <person name="Lutzoni F."/>
            <person name="Magnuson J."/>
            <person name="Mondo S."/>
            <person name="Nolan M."/>
            <person name="Ohm R."/>
            <person name="Pangilinan J."/>
            <person name="Park H.-J."/>
            <person name="Ramirez L."/>
            <person name="Alfaro M."/>
            <person name="Sun H."/>
            <person name="Tritt A."/>
            <person name="Yoshinaga Y."/>
            <person name="Zwiers L.-H."/>
            <person name="Turgeon B."/>
            <person name="Goodwin S."/>
            <person name="Spatafora J."/>
            <person name="Crous P."/>
            <person name="Grigoriev I."/>
        </authorList>
    </citation>
    <scope>NUCLEOTIDE SEQUENCE</scope>
    <source>
        <strain evidence="8">CBS 116005</strain>
    </source>
</reference>